<organism evidence="6 7">
    <name type="scientific">Ilex paraguariensis</name>
    <name type="common">yerba mate</name>
    <dbReference type="NCBI Taxonomy" id="185542"/>
    <lineage>
        <taxon>Eukaryota</taxon>
        <taxon>Viridiplantae</taxon>
        <taxon>Streptophyta</taxon>
        <taxon>Embryophyta</taxon>
        <taxon>Tracheophyta</taxon>
        <taxon>Spermatophyta</taxon>
        <taxon>Magnoliopsida</taxon>
        <taxon>eudicotyledons</taxon>
        <taxon>Gunneridae</taxon>
        <taxon>Pentapetalae</taxon>
        <taxon>asterids</taxon>
        <taxon>campanulids</taxon>
        <taxon>Aquifoliales</taxon>
        <taxon>Aquifoliaceae</taxon>
        <taxon>Ilex</taxon>
    </lineage>
</organism>
<dbReference type="Gene3D" id="1.10.1200.270">
    <property type="entry name" value="Methyltransferase, alpha-helical capping domain"/>
    <property type="match status" value="2"/>
</dbReference>
<reference evidence="6 7" key="1">
    <citation type="submission" date="2024-02" db="EMBL/GenBank/DDBJ databases">
        <authorList>
            <person name="Vignale AGUSTIN F."/>
            <person name="Sosa J E."/>
            <person name="Modenutti C."/>
        </authorList>
    </citation>
    <scope>NUCLEOTIDE SEQUENCE [LARGE SCALE GENOMIC DNA]</scope>
</reference>
<gene>
    <name evidence="6" type="ORF">ILEXP_LOCUS21583</name>
</gene>
<accession>A0ABC8SC04</accession>
<dbReference type="EMBL" id="CAUOFW020002380">
    <property type="protein sequence ID" value="CAK9153345.1"/>
    <property type="molecule type" value="Genomic_DNA"/>
</dbReference>
<evidence type="ECO:0000256" key="5">
    <source>
        <dbReference type="ARBA" id="ARBA00022842"/>
    </source>
</evidence>
<keyword evidence="5" id="KW-0460">Magnesium</keyword>
<evidence type="ECO:0000256" key="1">
    <source>
        <dbReference type="ARBA" id="ARBA00007967"/>
    </source>
</evidence>
<keyword evidence="2" id="KW-0489">Methyltransferase</keyword>
<dbReference type="InterPro" id="IPR042086">
    <property type="entry name" value="MeTrfase_capping"/>
</dbReference>
<dbReference type="AlphaFoldDB" id="A0ABC8SC04"/>
<dbReference type="PANTHER" id="PTHR31009">
    <property type="entry name" value="S-ADENOSYL-L-METHIONINE:CARBOXYL METHYLTRANSFERASE FAMILY PROTEIN"/>
    <property type="match status" value="1"/>
</dbReference>
<dbReference type="GO" id="GO:0008168">
    <property type="term" value="F:methyltransferase activity"/>
    <property type="evidence" value="ECO:0007669"/>
    <property type="project" value="UniProtKB-KW"/>
</dbReference>
<evidence type="ECO:0008006" key="8">
    <source>
        <dbReference type="Google" id="ProtNLM"/>
    </source>
</evidence>
<evidence type="ECO:0000256" key="4">
    <source>
        <dbReference type="ARBA" id="ARBA00022723"/>
    </source>
</evidence>
<dbReference type="Pfam" id="PF03492">
    <property type="entry name" value="Methyltransf_7"/>
    <property type="match status" value="1"/>
</dbReference>
<comment type="similarity">
    <text evidence="1">Belongs to the methyltransferase superfamily. Type-7 methyltransferase family.</text>
</comment>
<dbReference type="Gene3D" id="3.40.50.150">
    <property type="entry name" value="Vaccinia Virus protein VP39"/>
    <property type="match status" value="1"/>
</dbReference>
<keyword evidence="3" id="KW-0808">Transferase</keyword>
<keyword evidence="4" id="KW-0479">Metal-binding</keyword>
<sequence length="449" mass="51313">MKIHVLQKEVIDFAKGLLNEMIAEKLDVENPSFDPSNPICIADLGCSVGPNTFYAVNNIIEAIELKYKSNPQTPSFHVFFNDHTTNDFNTLFKTLPTNRKYFAAGVAGSFHRRLFPNSTLHFVHCSAALHWLSEVPKELKDRNSLAWNKGSVLHTSPVKEVREAYSAQFRKDMEEFLSGRAQELVRGGLMVLIVQGLPDGVLLSETTVGMGFCVLASCLDDMAKTGVVSAEKVDSFNLPFYHPSSKELRALIETNGYFHVERIEKLSTPWRHETPDLQLVGMHLRAVIGGLIEEHFGDEILDDLFQRHIKKLGESAFIYDEKYRKEANYFVFLKRKGVVSAEKVDSFNLPFYHPSSKELRALIETNGYFHVERIEKLSTPWRHETPDLQLVGMHLRAVIGGLIEEHFGDEILDDLFQRHIKKLGESAFIYDEKYRKEANYFVFLKRKVA</sequence>
<evidence type="ECO:0000313" key="6">
    <source>
        <dbReference type="EMBL" id="CAK9153345.1"/>
    </source>
</evidence>
<dbReference type="GO" id="GO:0046872">
    <property type="term" value="F:metal ion binding"/>
    <property type="evidence" value="ECO:0007669"/>
    <property type="project" value="UniProtKB-KW"/>
</dbReference>
<evidence type="ECO:0000313" key="7">
    <source>
        <dbReference type="Proteomes" id="UP001642360"/>
    </source>
</evidence>
<dbReference type="GO" id="GO:0032259">
    <property type="term" value="P:methylation"/>
    <property type="evidence" value="ECO:0007669"/>
    <property type="project" value="UniProtKB-KW"/>
</dbReference>
<dbReference type="Proteomes" id="UP001642360">
    <property type="component" value="Unassembled WGS sequence"/>
</dbReference>
<dbReference type="InterPro" id="IPR029063">
    <property type="entry name" value="SAM-dependent_MTases_sf"/>
</dbReference>
<protein>
    <recommendedName>
        <fullName evidence="8">S-adenosylmethionine-dependent methyltransferase</fullName>
    </recommendedName>
</protein>
<proteinExistence type="inferred from homology"/>
<dbReference type="SUPFAM" id="SSF53335">
    <property type="entry name" value="S-adenosyl-L-methionine-dependent methyltransferases"/>
    <property type="match status" value="2"/>
</dbReference>
<name>A0ABC8SC04_9AQUA</name>
<keyword evidence="7" id="KW-1185">Reference proteome</keyword>
<evidence type="ECO:0000256" key="3">
    <source>
        <dbReference type="ARBA" id="ARBA00022679"/>
    </source>
</evidence>
<dbReference type="InterPro" id="IPR005299">
    <property type="entry name" value="MeTrfase_7"/>
</dbReference>
<comment type="caution">
    <text evidence="6">The sequence shown here is derived from an EMBL/GenBank/DDBJ whole genome shotgun (WGS) entry which is preliminary data.</text>
</comment>
<evidence type="ECO:0000256" key="2">
    <source>
        <dbReference type="ARBA" id="ARBA00022603"/>
    </source>
</evidence>